<keyword evidence="2" id="KW-1185">Reference proteome</keyword>
<evidence type="ECO:0000313" key="2">
    <source>
        <dbReference type="Proteomes" id="UP000613740"/>
    </source>
</evidence>
<sequence>MSTRTLDNLADPAYWARLCPELTVSGKLGSKAAKNKKPASELVKDAKEQVLSEGVVQLHPSDLQWGVDVHVLARSMVALMQAGWPASFLIMYDEVWALVQQASSLMAGATGGNACNMDVLCWYVDPNAGAAGFSPHRDRQPNNSPATFRPDGTAMYSTCWVPLTDARPRKLLPVRAAALGGPRLLWTDWTAPVSIQHCFWARSTWPAELASSFS</sequence>
<protein>
    <submittedName>
        <fullName evidence="1">Uncharacterized protein</fullName>
    </submittedName>
</protein>
<evidence type="ECO:0000313" key="1">
    <source>
        <dbReference type="EMBL" id="KAG2440534.1"/>
    </source>
</evidence>
<gene>
    <name evidence="1" type="ORF">HYH02_010412</name>
</gene>
<name>A0A835W7W5_9CHLO</name>
<dbReference type="OrthoDB" id="45168at2759"/>
<dbReference type="Proteomes" id="UP000613740">
    <property type="component" value="Unassembled WGS sequence"/>
</dbReference>
<proteinExistence type="predicted"/>
<reference evidence="1" key="1">
    <citation type="journal article" date="2020" name="bioRxiv">
        <title>Comparative genomics of Chlamydomonas.</title>
        <authorList>
            <person name="Craig R.J."/>
            <person name="Hasan A.R."/>
            <person name="Ness R.W."/>
            <person name="Keightley P.D."/>
        </authorList>
    </citation>
    <scope>NUCLEOTIDE SEQUENCE</scope>
    <source>
        <strain evidence="1">CCAP 11/173</strain>
    </source>
</reference>
<dbReference type="AlphaFoldDB" id="A0A835W7W5"/>
<organism evidence="1 2">
    <name type="scientific">Chlamydomonas schloesseri</name>
    <dbReference type="NCBI Taxonomy" id="2026947"/>
    <lineage>
        <taxon>Eukaryota</taxon>
        <taxon>Viridiplantae</taxon>
        <taxon>Chlorophyta</taxon>
        <taxon>core chlorophytes</taxon>
        <taxon>Chlorophyceae</taxon>
        <taxon>CS clade</taxon>
        <taxon>Chlamydomonadales</taxon>
        <taxon>Chlamydomonadaceae</taxon>
        <taxon>Chlamydomonas</taxon>
    </lineage>
</organism>
<dbReference type="EMBL" id="JAEHOD010000038">
    <property type="protein sequence ID" value="KAG2440534.1"/>
    <property type="molecule type" value="Genomic_DNA"/>
</dbReference>
<comment type="caution">
    <text evidence="1">The sequence shown here is derived from an EMBL/GenBank/DDBJ whole genome shotgun (WGS) entry which is preliminary data.</text>
</comment>
<accession>A0A835W7W5</accession>